<feature type="transmembrane region" description="Helical" evidence="6">
    <location>
        <begin position="277"/>
        <end position="301"/>
    </location>
</feature>
<evidence type="ECO:0000256" key="2">
    <source>
        <dbReference type="ARBA" id="ARBA00022475"/>
    </source>
</evidence>
<dbReference type="AlphaFoldDB" id="A0A1F5R393"/>
<keyword evidence="4 6" id="KW-1133">Transmembrane helix</keyword>
<gene>
    <name evidence="7" type="ORF">A2024_01560</name>
</gene>
<keyword evidence="5 6" id="KW-0472">Membrane</keyword>
<reference evidence="7 8" key="1">
    <citation type="journal article" date="2016" name="Nat. Commun.">
        <title>Thousands of microbial genomes shed light on interconnected biogeochemical processes in an aquifer system.</title>
        <authorList>
            <person name="Anantharaman K."/>
            <person name="Brown C.T."/>
            <person name="Hug L.A."/>
            <person name="Sharon I."/>
            <person name="Castelle C.J."/>
            <person name="Probst A.J."/>
            <person name="Thomas B.C."/>
            <person name="Singh A."/>
            <person name="Wilkins M.J."/>
            <person name="Karaoz U."/>
            <person name="Brodie E.L."/>
            <person name="Williams K.H."/>
            <person name="Hubbard S.S."/>
            <person name="Banfield J.F."/>
        </authorList>
    </citation>
    <scope>NUCLEOTIDE SEQUENCE [LARGE SCALE GENOMIC DNA]</scope>
</reference>
<organism evidence="7 8">
    <name type="scientific">Candidatus Edwardsbacteria bacterium GWF2_54_11</name>
    <dbReference type="NCBI Taxonomy" id="1817851"/>
    <lineage>
        <taxon>Bacteria</taxon>
        <taxon>Candidatus Edwardsiibacteriota</taxon>
    </lineage>
</organism>
<feature type="transmembrane region" description="Helical" evidence="6">
    <location>
        <begin position="48"/>
        <end position="69"/>
    </location>
</feature>
<accession>A0A1F5R393</accession>
<feature type="transmembrane region" description="Helical" evidence="6">
    <location>
        <begin position="201"/>
        <end position="223"/>
    </location>
</feature>
<keyword evidence="3 6" id="KW-0812">Transmembrane</keyword>
<dbReference type="Proteomes" id="UP000177230">
    <property type="component" value="Unassembled WGS sequence"/>
</dbReference>
<protein>
    <recommendedName>
        <fullName evidence="9">Lysylphosphatidylglycerol synthetase</fullName>
    </recommendedName>
</protein>
<comment type="caution">
    <text evidence="7">The sequence shown here is derived from an EMBL/GenBank/DDBJ whole genome shotgun (WGS) entry which is preliminary data.</text>
</comment>
<sequence length="306" mass="34526">MMLIEKKTLRFLSKAIGLLLVSIIIIYLSRKLYFTWNDIPFDKIKLNYILVLLSFVGLAGSFFCSVIAWQHILKALGGGMGFRKSWWVITGSYLAKYIPGHIWSIGGRVYLCKAEGISEKISGTAMILEMTALLLGSLTAFCFSLPFLIKHGLPFWIWYLLIPIPFALAVFFSPLLPISLKWLASRFLKKEIKLEIKQAHLFKAFCLFAISAIIQGGAFFLLIRSFYSIEYRLLPDIIGIYNGSWAVGFLSFIAPGGLGVREGALTVLSKFYMPLPIAIILSALARLWMTLFEIIMALIGLKFRKQ</sequence>
<dbReference type="InterPro" id="IPR022791">
    <property type="entry name" value="L-PG_synthase/AglD"/>
</dbReference>
<evidence type="ECO:0000313" key="8">
    <source>
        <dbReference type="Proteomes" id="UP000177230"/>
    </source>
</evidence>
<name>A0A1F5R393_9BACT</name>
<evidence type="ECO:0000256" key="6">
    <source>
        <dbReference type="SAM" id="Phobius"/>
    </source>
</evidence>
<evidence type="ECO:0000256" key="1">
    <source>
        <dbReference type="ARBA" id="ARBA00004651"/>
    </source>
</evidence>
<feature type="transmembrane region" description="Helical" evidence="6">
    <location>
        <begin position="127"/>
        <end position="149"/>
    </location>
</feature>
<dbReference type="Pfam" id="PF03706">
    <property type="entry name" value="LPG_synthase_TM"/>
    <property type="match status" value="1"/>
</dbReference>
<evidence type="ECO:0000256" key="3">
    <source>
        <dbReference type="ARBA" id="ARBA00022692"/>
    </source>
</evidence>
<dbReference type="GO" id="GO:0005886">
    <property type="term" value="C:plasma membrane"/>
    <property type="evidence" value="ECO:0007669"/>
    <property type="project" value="UniProtKB-SubCell"/>
</dbReference>
<evidence type="ECO:0000256" key="5">
    <source>
        <dbReference type="ARBA" id="ARBA00023136"/>
    </source>
</evidence>
<proteinExistence type="predicted"/>
<keyword evidence="2" id="KW-1003">Cell membrane</keyword>
<feature type="transmembrane region" description="Helical" evidence="6">
    <location>
        <begin position="12"/>
        <end position="28"/>
    </location>
</feature>
<dbReference type="EMBL" id="MFFM01000046">
    <property type="protein sequence ID" value="OGF08934.1"/>
    <property type="molecule type" value="Genomic_DNA"/>
</dbReference>
<comment type="subcellular location">
    <subcellularLocation>
        <location evidence="1">Cell membrane</location>
        <topology evidence="1">Multi-pass membrane protein</topology>
    </subcellularLocation>
</comment>
<evidence type="ECO:0000313" key="7">
    <source>
        <dbReference type="EMBL" id="OGF08934.1"/>
    </source>
</evidence>
<evidence type="ECO:0008006" key="9">
    <source>
        <dbReference type="Google" id="ProtNLM"/>
    </source>
</evidence>
<evidence type="ECO:0000256" key="4">
    <source>
        <dbReference type="ARBA" id="ARBA00022989"/>
    </source>
</evidence>
<feature type="transmembrane region" description="Helical" evidence="6">
    <location>
        <begin position="155"/>
        <end position="180"/>
    </location>
</feature>